<dbReference type="PROSITE" id="PS51737">
    <property type="entry name" value="RECOMBINASE_DNA_BIND"/>
    <property type="match status" value="1"/>
</dbReference>
<reference evidence="3 4" key="1">
    <citation type="submission" date="2019-02" db="EMBL/GenBank/DDBJ databases">
        <title>Deep-cultivation of Planctomycetes and their phenomic and genomic characterization uncovers novel biology.</title>
        <authorList>
            <person name="Wiegand S."/>
            <person name="Jogler M."/>
            <person name="Boedeker C."/>
            <person name="Pinto D."/>
            <person name="Vollmers J."/>
            <person name="Rivas-Marin E."/>
            <person name="Kohn T."/>
            <person name="Peeters S.H."/>
            <person name="Heuer A."/>
            <person name="Rast P."/>
            <person name="Oberbeckmann S."/>
            <person name="Bunk B."/>
            <person name="Jeske O."/>
            <person name="Meyerdierks A."/>
            <person name="Storesund J.E."/>
            <person name="Kallscheuer N."/>
            <person name="Luecker S."/>
            <person name="Lage O.M."/>
            <person name="Pohl T."/>
            <person name="Merkel B.J."/>
            <person name="Hornburger P."/>
            <person name="Mueller R.-W."/>
            <person name="Bruemmer F."/>
            <person name="Labrenz M."/>
            <person name="Spormann A.M."/>
            <person name="Op Den Camp H."/>
            <person name="Overmann J."/>
            <person name="Amann R."/>
            <person name="Jetten M.S.M."/>
            <person name="Mascher T."/>
            <person name="Medema M.H."/>
            <person name="Devos D.P."/>
            <person name="Kaster A.-K."/>
            <person name="Ovreas L."/>
            <person name="Rohde M."/>
            <person name="Galperin M.Y."/>
            <person name="Jogler C."/>
        </authorList>
    </citation>
    <scope>NUCLEOTIDE SEQUENCE [LARGE SCALE GENOMIC DNA]</scope>
    <source>
        <strain evidence="3 4">Poly41</strain>
    </source>
</reference>
<dbReference type="OrthoDB" id="244546at2"/>
<evidence type="ECO:0008006" key="5">
    <source>
        <dbReference type="Google" id="ProtNLM"/>
    </source>
</evidence>
<dbReference type="Pfam" id="PF07508">
    <property type="entry name" value="Recombinase"/>
    <property type="match status" value="1"/>
</dbReference>
<dbReference type="SUPFAM" id="SSF46955">
    <property type="entry name" value="Putative DNA-binding domain"/>
    <property type="match status" value="1"/>
</dbReference>
<accession>A0A5C6CEY4</accession>
<dbReference type="SUPFAM" id="SSF53041">
    <property type="entry name" value="Resolvase-like"/>
    <property type="match status" value="1"/>
</dbReference>
<dbReference type="InterPro" id="IPR009061">
    <property type="entry name" value="DNA-bd_dom_put_sf"/>
</dbReference>
<dbReference type="Gene3D" id="3.40.50.1390">
    <property type="entry name" value="Resolvase, N-terminal catalytic domain"/>
    <property type="match status" value="1"/>
</dbReference>
<dbReference type="GO" id="GO:0003677">
    <property type="term" value="F:DNA binding"/>
    <property type="evidence" value="ECO:0007669"/>
    <property type="project" value="InterPro"/>
</dbReference>
<evidence type="ECO:0000313" key="3">
    <source>
        <dbReference type="EMBL" id="TWU21866.1"/>
    </source>
</evidence>
<dbReference type="Pfam" id="PF00239">
    <property type="entry name" value="Resolvase"/>
    <property type="match status" value="1"/>
</dbReference>
<gene>
    <name evidence="3" type="ORF">Poly41_71440</name>
</gene>
<feature type="domain" description="Recombinase" evidence="2">
    <location>
        <begin position="175"/>
        <end position="307"/>
    </location>
</feature>
<dbReference type="InterPro" id="IPR036162">
    <property type="entry name" value="Resolvase-like_N_sf"/>
</dbReference>
<dbReference type="InterPro" id="IPR006119">
    <property type="entry name" value="Resolv_N"/>
</dbReference>
<keyword evidence="4" id="KW-1185">Reference proteome</keyword>
<proteinExistence type="predicted"/>
<dbReference type="GO" id="GO:0000150">
    <property type="term" value="F:DNA strand exchange activity"/>
    <property type="evidence" value="ECO:0007669"/>
    <property type="project" value="InterPro"/>
</dbReference>
<dbReference type="SMART" id="SM00857">
    <property type="entry name" value="Resolvase"/>
    <property type="match status" value="1"/>
</dbReference>
<dbReference type="EMBL" id="SJPV01000050">
    <property type="protein sequence ID" value="TWU21866.1"/>
    <property type="molecule type" value="Genomic_DNA"/>
</dbReference>
<name>A0A5C6CEY4_9BACT</name>
<dbReference type="InterPro" id="IPR025827">
    <property type="entry name" value="Zn_ribbon_recom_dom"/>
</dbReference>
<sequence length="688" mass="78405">MNAPANQKVTASHLQRDAYLYIRQSTIRQVFENSESTKRQYDLRQRAIALGWQPESVIVIDSDLGQSGASAVDREGFQRLVTEVGLGRAGIVLGLEVSRLARNSTDWHRLLEICALTDTLILDEDGLYDPSHFNDRLLLGLKGTMSEAELHVLRSRLRGGIENKARRGELRIPLPIGLVYDHTGRAVLDPDQQVQNAIGKFFKTFEEIGSASGTVKLFRREGWKFPRKLRKGPGKGEMVWGELEHSRALQLLHNPRYSGAFVFGRTRHLKRQPQDQWHTFLPDAHDGYITWEQFQRNLRRLDENSQANGADRCKRPAGEGPALLQGLAICGVCGKRMTIRYHTRQTRLVPQYVCQRDGIARGEPLCQSIPGQSIDEAISQLLLKKVTPLAMEVTLAVQHELQARQNEADALRKQQVERASYEAELARSRFMKVDPNNRLVADSLEAEWNDKLRALTESQNLYTLHREQDSAVVNDSVRSEILEMATNFPRLWNDPCVTDQDRKRIIRLVVEDVTLSVGETITTQIRFKGGMTETLQLPRPLRAWQLRQTDPKVIDAIDQLLDDLTDGQVANRLNLEGMRTGEGLEFTGNLVARIRRAYAIRPRYDRLRARGLLTQTELARELGVARVTVRTWRNHGLLKAHPYNDKNECLYDRPGEDRPIKQMGVKLKDRSQDLDVVSERTEKVQHEA</sequence>
<dbReference type="Gene3D" id="3.90.1750.20">
    <property type="entry name" value="Putative Large Serine Recombinase, Chain B, Domain 2"/>
    <property type="match status" value="1"/>
</dbReference>
<evidence type="ECO:0000259" key="2">
    <source>
        <dbReference type="PROSITE" id="PS51737"/>
    </source>
</evidence>
<dbReference type="InterPro" id="IPR011109">
    <property type="entry name" value="DNA_bind_recombinase_dom"/>
</dbReference>
<organism evidence="3 4">
    <name type="scientific">Novipirellula artificiosorum</name>
    <dbReference type="NCBI Taxonomy" id="2528016"/>
    <lineage>
        <taxon>Bacteria</taxon>
        <taxon>Pseudomonadati</taxon>
        <taxon>Planctomycetota</taxon>
        <taxon>Planctomycetia</taxon>
        <taxon>Pirellulales</taxon>
        <taxon>Pirellulaceae</taxon>
        <taxon>Novipirellula</taxon>
    </lineage>
</organism>
<dbReference type="PANTHER" id="PTHR30461">
    <property type="entry name" value="DNA-INVERTASE FROM LAMBDOID PROPHAGE"/>
    <property type="match status" value="1"/>
</dbReference>
<evidence type="ECO:0000259" key="1">
    <source>
        <dbReference type="PROSITE" id="PS51736"/>
    </source>
</evidence>
<dbReference type="RefSeq" id="WP_146531756.1">
    <property type="nucleotide sequence ID" value="NZ_SJPV01000050.1"/>
</dbReference>
<protein>
    <recommendedName>
        <fullName evidence="5">Recombinase</fullName>
    </recommendedName>
</protein>
<dbReference type="AlphaFoldDB" id="A0A5C6CEY4"/>
<dbReference type="Proteomes" id="UP000319143">
    <property type="component" value="Unassembled WGS sequence"/>
</dbReference>
<dbReference type="PANTHER" id="PTHR30461:SF23">
    <property type="entry name" value="DNA RECOMBINASE-RELATED"/>
    <property type="match status" value="1"/>
</dbReference>
<dbReference type="CDD" id="cd00338">
    <property type="entry name" value="Ser_Recombinase"/>
    <property type="match status" value="1"/>
</dbReference>
<dbReference type="Pfam" id="PF13408">
    <property type="entry name" value="Zn_ribbon_recom"/>
    <property type="match status" value="1"/>
</dbReference>
<dbReference type="InterPro" id="IPR050639">
    <property type="entry name" value="SSR_resolvase"/>
</dbReference>
<comment type="caution">
    <text evidence="3">The sequence shown here is derived from an EMBL/GenBank/DDBJ whole genome shotgun (WGS) entry which is preliminary data.</text>
</comment>
<dbReference type="PROSITE" id="PS51736">
    <property type="entry name" value="RECOMBINASES_3"/>
    <property type="match status" value="1"/>
</dbReference>
<dbReference type="InterPro" id="IPR038109">
    <property type="entry name" value="DNA_bind_recomb_sf"/>
</dbReference>
<feature type="domain" description="Resolvase/invertase-type recombinase catalytic" evidence="1">
    <location>
        <begin position="17"/>
        <end position="168"/>
    </location>
</feature>
<evidence type="ECO:0000313" key="4">
    <source>
        <dbReference type="Proteomes" id="UP000319143"/>
    </source>
</evidence>